<evidence type="ECO:0000313" key="2">
    <source>
        <dbReference type="EMBL" id="SUP58997.1"/>
    </source>
</evidence>
<accession>A0A380P298</accession>
<dbReference type="PROSITE" id="PS50972">
    <property type="entry name" value="PTERIN_BINDING"/>
    <property type="match status" value="1"/>
</dbReference>
<dbReference type="SUPFAM" id="SSF51717">
    <property type="entry name" value="Dihydropteroate synthetase-like"/>
    <property type="match status" value="1"/>
</dbReference>
<dbReference type="PANTHER" id="PTHR20941">
    <property type="entry name" value="FOLATE SYNTHESIS PROTEINS"/>
    <property type="match status" value="1"/>
</dbReference>
<sequence>MLNRRLMDEPISYANIIETFHDQINAFKQADIDLKRVSLDPGVGFSTVGNLNNDLGLIHGIKQLNQFHLPVMAAVSNKSYLQKLLGLAKDDRVTMTLITEALLYTDGNRIIRVHNVEETAQMRQLLDQIAGSYLA</sequence>
<dbReference type="EC" id="2.5.1.15" evidence="2"/>
<feature type="domain" description="Pterin-binding" evidence="1">
    <location>
        <begin position="1"/>
        <end position="124"/>
    </location>
</feature>
<dbReference type="InterPro" id="IPR011005">
    <property type="entry name" value="Dihydropteroate_synth-like_sf"/>
</dbReference>
<dbReference type="Proteomes" id="UP000254621">
    <property type="component" value="Unassembled WGS sequence"/>
</dbReference>
<reference evidence="2 3" key="1">
    <citation type="submission" date="2018-06" db="EMBL/GenBank/DDBJ databases">
        <authorList>
            <consortium name="Pathogen Informatics"/>
            <person name="Doyle S."/>
        </authorList>
    </citation>
    <scope>NUCLEOTIDE SEQUENCE [LARGE SCALE GENOMIC DNA]</scope>
    <source>
        <strain evidence="2 3">NCTC13645</strain>
    </source>
</reference>
<dbReference type="GO" id="GO:0046654">
    <property type="term" value="P:tetrahydrofolate biosynthetic process"/>
    <property type="evidence" value="ECO:0007669"/>
    <property type="project" value="TreeGrafter"/>
</dbReference>
<dbReference type="PANTHER" id="PTHR20941:SF1">
    <property type="entry name" value="FOLIC ACID SYNTHESIS PROTEIN FOL1"/>
    <property type="match status" value="1"/>
</dbReference>
<dbReference type="GO" id="GO:0005829">
    <property type="term" value="C:cytosol"/>
    <property type="evidence" value="ECO:0007669"/>
    <property type="project" value="TreeGrafter"/>
</dbReference>
<gene>
    <name evidence="2" type="primary">folP_2</name>
    <name evidence="2" type="ORF">NCTC13645_01248</name>
</gene>
<evidence type="ECO:0000313" key="3">
    <source>
        <dbReference type="Proteomes" id="UP000254621"/>
    </source>
</evidence>
<organism evidence="2 3">
    <name type="scientific">Weissella viridescens</name>
    <name type="common">Lactobacillus viridescens</name>
    <dbReference type="NCBI Taxonomy" id="1629"/>
    <lineage>
        <taxon>Bacteria</taxon>
        <taxon>Bacillati</taxon>
        <taxon>Bacillota</taxon>
        <taxon>Bacilli</taxon>
        <taxon>Lactobacillales</taxon>
        <taxon>Lactobacillaceae</taxon>
        <taxon>Weissella</taxon>
    </lineage>
</organism>
<dbReference type="InterPro" id="IPR000489">
    <property type="entry name" value="Pterin-binding_dom"/>
</dbReference>
<dbReference type="Pfam" id="PF00809">
    <property type="entry name" value="Pterin_bind"/>
    <property type="match status" value="1"/>
</dbReference>
<name>A0A380P298_WEIVI</name>
<dbReference type="EMBL" id="UHIV01000004">
    <property type="protein sequence ID" value="SUP58997.1"/>
    <property type="molecule type" value="Genomic_DNA"/>
</dbReference>
<dbReference type="GO" id="GO:0004156">
    <property type="term" value="F:dihydropteroate synthase activity"/>
    <property type="evidence" value="ECO:0007669"/>
    <property type="project" value="UniProtKB-EC"/>
</dbReference>
<dbReference type="InterPro" id="IPR045031">
    <property type="entry name" value="DHP_synth-like"/>
</dbReference>
<protein>
    <submittedName>
        <fullName evidence="2">Dihydropteroate synthase</fullName>
        <ecNumber evidence="2">2.5.1.15</ecNumber>
    </submittedName>
</protein>
<keyword evidence="2" id="KW-0808">Transferase</keyword>
<evidence type="ECO:0000259" key="1">
    <source>
        <dbReference type="PROSITE" id="PS50972"/>
    </source>
</evidence>
<dbReference type="AlphaFoldDB" id="A0A380P298"/>
<proteinExistence type="predicted"/>
<dbReference type="Gene3D" id="3.20.20.20">
    <property type="entry name" value="Dihydropteroate synthase-like"/>
    <property type="match status" value="1"/>
</dbReference>